<dbReference type="InterPro" id="IPR010982">
    <property type="entry name" value="Lambda_DNA-bd_dom_sf"/>
</dbReference>
<dbReference type="PROSITE" id="PS50943">
    <property type="entry name" value="HTH_CROC1"/>
    <property type="match status" value="1"/>
</dbReference>
<dbReference type="CDD" id="cd00093">
    <property type="entry name" value="HTH_XRE"/>
    <property type="match status" value="1"/>
</dbReference>
<dbReference type="Gene3D" id="3.30.450.20">
    <property type="entry name" value="PAS domain"/>
    <property type="match status" value="2"/>
</dbReference>
<dbReference type="GO" id="GO:0004673">
    <property type="term" value="F:protein histidine kinase activity"/>
    <property type="evidence" value="ECO:0007669"/>
    <property type="project" value="UniProtKB-EC"/>
</dbReference>
<dbReference type="InterPro" id="IPR013655">
    <property type="entry name" value="PAS_fold_3"/>
</dbReference>
<dbReference type="InterPro" id="IPR001387">
    <property type="entry name" value="Cro/C1-type_HTH"/>
</dbReference>
<comment type="catalytic activity">
    <reaction evidence="1">
        <text>ATP + protein L-histidine = ADP + protein N-phospho-L-histidine.</text>
        <dbReference type="EC" id="2.7.13.3"/>
    </reaction>
</comment>
<dbReference type="AlphaFoldDB" id="A0A3S2V5H8"/>
<proteinExistence type="predicted"/>
<dbReference type="EC" id="2.7.13.3" evidence="2"/>
<keyword evidence="5" id="KW-0418">Kinase</keyword>
<dbReference type="InterPro" id="IPR052162">
    <property type="entry name" value="Sensor_kinase/Photoreceptor"/>
</dbReference>
<gene>
    <name evidence="7" type="ORF">EOE48_24825</name>
</gene>
<keyword evidence="3" id="KW-0597">Phosphoprotein</keyword>
<dbReference type="EMBL" id="SACP01000036">
    <property type="protein sequence ID" value="RVU14064.1"/>
    <property type="molecule type" value="Genomic_DNA"/>
</dbReference>
<name>A0A3S2V5H8_9HYPH</name>
<dbReference type="PANTHER" id="PTHR43304">
    <property type="entry name" value="PHYTOCHROME-LIKE PROTEIN CPH1"/>
    <property type="match status" value="1"/>
</dbReference>
<evidence type="ECO:0000256" key="1">
    <source>
        <dbReference type="ARBA" id="ARBA00000085"/>
    </source>
</evidence>
<keyword evidence="4" id="KW-0808">Transferase</keyword>
<comment type="caution">
    <text evidence="7">The sequence shown here is derived from an EMBL/GenBank/DDBJ whole genome shotgun (WGS) entry which is preliminary data.</text>
</comment>
<dbReference type="OrthoDB" id="3782725at2"/>
<dbReference type="GO" id="GO:0003677">
    <property type="term" value="F:DNA binding"/>
    <property type="evidence" value="ECO:0007669"/>
    <property type="project" value="InterPro"/>
</dbReference>
<evidence type="ECO:0000256" key="5">
    <source>
        <dbReference type="ARBA" id="ARBA00022777"/>
    </source>
</evidence>
<evidence type="ECO:0000256" key="3">
    <source>
        <dbReference type="ARBA" id="ARBA00022553"/>
    </source>
</evidence>
<dbReference type="Gene3D" id="1.10.260.40">
    <property type="entry name" value="lambda repressor-like DNA-binding domains"/>
    <property type="match status" value="1"/>
</dbReference>
<dbReference type="InterPro" id="IPR000014">
    <property type="entry name" value="PAS"/>
</dbReference>
<dbReference type="CDD" id="cd00130">
    <property type="entry name" value="PAS"/>
    <property type="match status" value="1"/>
</dbReference>
<evidence type="ECO:0000313" key="7">
    <source>
        <dbReference type="EMBL" id="RVU14064.1"/>
    </source>
</evidence>
<dbReference type="Pfam" id="PF01381">
    <property type="entry name" value="HTH_3"/>
    <property type="match status" value="1"/>
</dbReference>
<keyword evidence="8" id="KW-1185">Reference proteome</keyword>
<dbReference type="SUPFAM" id="SSF55785">
    <property type="entry name" value="PYP-like sensor domain (PAS domain)"/>
    <property type="match status" value="2"/>
</dbReference>
<evidence type="ECO:0000259" key="6">
    <source>
        <dbReference type="PROSITE" id="PS50943"/>
    </source>
</evidence>
<dbReference type="InterPro" id="IPR001610">
    <property type="entry name" value="PAC"/>
</dbReference>
<dbReference type="Pfam" id="PF08447">
    <property type="entry name" value="PAS_3"/>
    <property type="match status" value="2"/>
</dbReference>
<evidence type="ECO:0000256" key="4">
    <source>
        <dbReference type="ARBA" id="ARBA00022679"/>
    </source>
</evidence>
<dbReference type="Gene3D" id="2.10.70.100">
    <property type="match status" value="1"/>
</dbReference>
<dbReference type="Proteomes" id="UP000286997">
    <property type="component" value="Unassembled WGS sequence"/>
</dbReference>
<protein>
    <recommendedName>
        <fullName evidence="2">histidine kinase</fullName>
        <ecNumber evidence="2">2.7.13.3</ecNumber>
    </recommendedName>
</protein>
<sequence length="347" mass="38090">MDAESLAFASRELLLLIEACGLAGTWEWVFATGEQIWSPSLYALLGFAPGIVRPDYGLLHALIHPEDQPRVETPGQVRREGRLGSHTVRITRPDGSMRVLSTRGTVHHAPDGRPRGAAGLLLDVTDRARLAAVEREEETRRRILFEHAQTWTHTSRYTTSYRVASREMLALTGVTQDEYLDDWAHVLVPEQRSRLRPRLRAQIEAGRPFSTETRFRLAGGGHGDFRGVFAPVRDAEGRVEAWATMTRRTDGFRPEVSGTIRRGLEQGIAGRHLRAARALLDWSMADLARASGLSLSTIRRLEDGGEGPAARSRHVAVAALRAAGIGFVLLDDGATVAVARTGMVATG</sequence>
<reference evidence="7 8" key="1">
    <citation type="submission" date="2019-01" db="EMBL/GenBank/DDBJ databases">
        <authorList>
            <person name="Chen W.-M."/>
        </authorList>
    </citation>
    <scope>NUCLEOTIDE SEQUENCE [LARGE SCALE GENOMIC DNA]</scope>
    <source>
        <strain evidence="7 8">TER-1</strain>
    </source>
</reference>
<dbReference type="RefSeq" id="WP_127733569.1">
    <property type="nucleotide sequence ID" value="NZ_SACP01000036.1"/>
</dbReference>
<dbReference type="InterPro" id="IPR035965">
    <property type="entry name" value="PAS-like_dom_sf"/>
</dbReference>
<accession>A0A3S2V5H8</accession>
<feature type="domain" description="HTH cro/C1-type" evidence="6">
    <location>
        <begin position="273"/>
        <end position="302"/>
    </location>
</feature>
<dbReference type="PANTHER" id="PTHR43304:SF1">
    <property type="entry name" value="PAC DOMAIN-CONTAINING PROTEIN"/>
    <property type="match status" value="1"/>
</dbReference>
<evidence type="ECO:0000313" key="8">
    <source>
        <dbReference type="Proteomes" id="UP000286997"/>
    </source>
</evidence>
<dbReference type="SMART" id="SM00086">
    <property type="entry name" value="PAC"/>
    <property type="match status" value="2"/>
</dbReference>
<dbReference type="SUPFAM" id="SSF47413">
    <property type="entry name" value="lambda repressor-like DNA-binding domains"/>
    <property type="match status" value="1"/>
</dbReference>
<organism evidence="7 8">
    <name type="scientific">Methylobacterium oryzihabitans</name>
    <dbReference type="NCBI Taxonomy" id="2499852"/>
    <lineage>
        <taxon>Bacteria</taxon>
        <taxon>Pseudomonadati</taxon>
        <taxon>Pseudomonadota</taxon>
        <taxon>Alphaproteobacteria</taxon>
        <taxon>Hyphomicrobiales</taxon>
        <taxon>Methylobacteriaceae</taxon>
        <taxon>Methylobacterium</taxon>
    </lineage>
</organism>
<evidence type="ECO:0000256" key="2">
    <source>
        <dbReference type="ARBA" id="ARBA00012438"/>
    </source>
</evidence>